<reference evidence="1" key="2">
    <citation type="submission" date="2022-05" db="EMBL/GenBank/DDBJ databases">
        <authorList>
            <person name="Kim J.-S."/>
            <person name="Lee K."/>
            <person name="Suh M."/>
            <person name="Eom M."/>
            <person name="Kim J.-S."/>
            <person name="Kim D.-S."/>
            <person name="Ko S.-H."/>
            <person name="Shin Y."/>
            <person name="Lee J.-S."/>
        </authorList>
    </citation>
    <scope>NUCLEOTIDE SEQUENCE</scope>
    <source>
        <strain evidence="1">N237</strain>
    </source>
</reference>
<accession>A0ABY4R015</accession>
<organism evidence="1 2">
    <name type="scientific">Jatrophihabitans telluris</name>
    <dbReference type="NCBI Taxonomy" id="2038343"/>
    <lineage>
        <taxon>Bacteria</taxon>
        <taxon>Bacillati</taxon>
        <taxon>Actinomycetota</taxon>
        <taxon>Actinomycetes</taxon>
        <taxon>Jatrophihabitantales</taxon>
        <taxon>Jatrophihabitantaceae</taxon>
        <taxon>Jatrophihabitans</taxon>
    </lineage>
</organism>
<protein>
    <submittedName>
        <fullName evidence="1">Uncharacterized protein</fullName>
    </submittedName>
</protein>
<evidence type="ECO:0000313" key="1">
    <source>
        <dbReference type="EMBL" id="UQX89246.1"/>
    </source>
</evidence>
<name>A0ABY4R015_9ACTN</name>
<evidence type="ECO:0000313" key="2">
    <source>
        <dbReference type="Proteomes" id="UP001056336"/>
    </source>
</evidence>
<sequence length="160" mass="17587">MTEVVGPDQIARLHLAAVGLVLTDGLRVDDAVVLAEDLLASGVTGQATVTVASLERGAIRSEAEEPIREMLAEHGISVPVFTDEDDEYRVLLTAFGYWNLPLHFFEGPFYARIPAWDAQGPLDRKLVILLDRRDHETSPDARQAVEDELRAAVRACVPEV</sequence>
<dbReference type="EMBL" id="CP097332">
    <property type="protein sequence ID" value="UQX89246.1"/>
    <property type="molecule type" value="Genomic_DNA"/>
</dbReference>
<reference evidence="1" key="1">
    <citation type="journal article" date="2018" name="Int. J. Syst. Evol. Microbiol.">
        <title>Jatrophihabitans telluris sp. nov., isolated from sediment soil of lava forest wetlands and the emended description of the genus Jatrophihabitans.</title>
        <authorList>
            <person name="Lee K.C."/>
            <person name="Suh M.K."/>
            <person name="Eom M.K."/>
            <person name="Kim K.K."/>
            <person name="Kim J.S."/>
            <person name="Kim D.S."/>
            <person name="Ko S.H."/>
            <person name="Shin Y.K."/>
            <person name="Lee J.S."/>
        </authorList>
    </citation>
    <scope>NUCLEOTIDE SEQUENCE</scope>
    <source>
        <strain evidence="1">N237</strain>
    </source>
</reference>
<proteinExistence type="predicted"/>
<dbReference type="Proteomes" id="UP001056336">
    <property type="component" value="Chromosome"/>
</dbReference>
<gene>
    <name evidence="1" type="ORF">M6D93_04390</name>
</gene>
<dbReference type="RefSeq" id="WP_249773142.1">
    <property type="nucleotide sequence ID" value="NZ_CP097332.1"/>
</dbReference>
<keyword evidence="2" id="KW-1185">Reference proteome</keyword>